<reference evidence="1" key="1">
    <citation type="submission" date="2022-06" db="EMBL/GenBank/DDBJ databases">
        <title>Phylogenomic reconstructions and comparative analyses of Kickxellomycotina fungi.</title>
        <authorList>
            <person name="Reynolds N.K."/>
            <person name="Stajich J.E."/>
            <person name="Barry K."/>
            <person name="Grigoriev I.V."/>
            <person name="Crous P."/>
            <person name="Smith M.E."/>
        </authorList>
    </citation>
    <scope>NUCLEOTIDE SEQUENCE</scope>
    <source>
        <strain evidence="1">RSA 2271</strain>
    </source>
</reference>
<evidence type="ECO:0000313" key="1">
    <source>
        <dbReference type="EMBL" id="KAJ1679669.1"/>
    </source>
</evidence>
<comment type="caution">
    <text evidence="1">The sequence shown here is derived from an EMBL/GenBank/DDBJ whole genome shotgun (WGS) entry which is preliminary data.</text>
</comment>
<keyword evidence="2" id="KW-1185">Reference proteome</keyword>
<protein>
    <submittedName>
        <fullName evidence="1">Uncharacterized protein</fullName>
    </submittedName>
</protein>
<sequence length="596" mass="65402">MINTPPRAPTPADYDKLADKFEKLALQVKELQTNSTKVATTSKPCMYCDRQGHTKRQCELPMQDLRAKIVHINQFGKLTNLSSEAYCLNTGNGGIRALITTATTKLVRSEPIQLMTNATTATIHWEEAPAAATHDNDTYTNEFDVNVVEKILSQTTPLSLKELISLAITVHKSLHESTGTHRVSVEDLNLMTAAVYKQLAERGRIVLQGGEYEVLLGQPWQRLARLKSGNRPDGNLWCSVQDAETDQEVTFCAVPTVNKKAYQANGDLPRINQVEHTVGRVTAEIDLIGAFRGNELLEDTISACARSEKSRVRLAAAAPVRAPCPNLPKTIEDTLEQRSMKEVMLAAVQASNSGLSEPEGTYIGGQHRQVAEGPAAKPTGIGTRSATINKPDKLNTIPCETWKERLYLCPRAQENELPTLSGKKRSERRTIAENCIPPSGLLPRGSNESPLRQAIDTDEEKKGATQECYKRGGERREKIREKNKVTFGNSRRVHKAPLEIGDLTPEHMIMITIQEEQVITNRWAAPYEIAEAHSSGSDSFADLVRIQSQSPIAGYRLKDVFIRASASPDSSSAGEDVMGIGSTVVPQGDCSSAEGQ</sequence>
<dbReference type="Proteomes" id="UP001145114">
    <property type="component" value="Unassembled WGS sequence"/>
</dbReference>
<proteinExistence type="predicted"/>
<organism evidence="1 2">
    <name type="scientific">Spiromyces aspiralis</name>
    <dbReference type="NCBI Taxonomy" id="68401"/>
    <lineage>
        <taxon>Eukaryota</taxon>
        <taxon>Fungi</taxon>
        <taxon>Fungi incertae sedis</taxon>
        <taxon>Zoopagomycota</taxon>
        <taxon>Kickxellomycotina</taxon>
        <taxon>Kickxellomycetes</taxon>
        <taxon>Kickxellales</taxon>
        <taxon>Kickxellaceae</taxon>
        <taxon>Spiromyces</taxon>
    </lineage>
</organism>
<dbReference type="EMBL" id="JAMZIH010000243">
    <property type="protein sequence ID" value="KAJ1679669.1"/>
    <property type="molecule type" value="Genomic_DNA"/>
</dbReference>
<gene>
    <name evidence="1" type="ORF">EV182_001577</name>
</gene>
<accession>A0ACC1HZ16</accession>
<evidence type="ECO:0000313" key="2">
    <source>
        <dbReference type="Proteomes" id="UP001145114"/>
    </source>
</evidence>
<name>A0ACC1HZ16_9FUNG</name>